<dbReference type="Gene3D" id="2.20.70.30">
    <property type="entry name" value="Nascent polypeptide-associated complex domain"/>
    <property type="match status" value="1"/>
</dbReference>
<keyword evidence="2" id="KW-0804">Transcription</keyword>
<dbReference type="InParanoid" id="F0YGQ0"/>
<dbReference type="SMART" id="SM01407">
    <property type="entry name" value="NAC"/>
    <property type="match status" value="1"/>
</dbReference>
<proteinExistence type="inferred from homology"/>
<evidence type="ECO:0000256" key="1">
    <source>
        <dbReference type="ARBA" id="ARBA00005296"/>
    </source>
</evidence>
<dbReference type="eggNOG" id="KOG2240">
    <property type="taxonomic scope" value="Eukaryota"/>
</dbReference>
<dbReference type="InterPro" id="IPR038187">
    <property type="entry name" value="NAC_A/B_dom_sf"/>
</dbReference>
<dbReference type="InterPro" id="IPR039370">
    <property type="entry name" value="BTF3"/>
</dbReference>
<evidence type="ECO:0000259" key="4">
    <source>
        <dbReference type="PROSITE" id="PS51151"/>
    </source>
</evidence>
<sequence>MDVVAAREKMIARRFGGAQQSRTGGKGSIRRKKKTVHKTATSDDKKLGSTLKKLGVTNIPAIEEVNLFTADGKVVHFSNPKVQASIAANTYVVSGPNESKQLTELLPGIMNQLGPDNINHLKQIADSMSLGSGNAQESAAVGAGAVGIDDDDDDVPDLVENFEDVSKM</sequence>
<protein>
    <recommendedName>
        <fullName evidence="2">Nascent polypeptide-associated complex subunit beta</fullName>
    </recommendedName>
</protein>
<reference evidence="5 6" key="1">
    <citation type="journal article" date="2011" name="Proc. Natl. Acad. Sci. U.S.A.">
        <title>Niche of harmful alga Aureococcus anophagefferens revealed through ecogenomics.</title>
        <authorList>
            <person name="Gobler C.J."/>
            <person name="Berry D.L."/>
            <person name="Dyhrman S.T."/>
            <person name="Wilhelm S.W."/>
            <person name="Salamov A."/>
            <person name="Lobanov A.V."/>
            <person name="Zhang Y."/>
            <person name="Collier J.L."/>
            <person name="Wurch L.L."/>
            <person name="Kustka A.B."/>
            <person name="Dill B.D."/>
            <person name="Shah M."/>
            <person name="VerBerkmoes N.C."/>
            <person name="Kuo A."/>
            <person name="Terry A."/>
            <person name="Pangilinan J."/>
            <person name="Lindquist E.A."/>
            <person name="Lucas S."/>
            <person name="Paulsen I.T."/>
            <person name="Hattenrath-Lehmann T.K."/>
            <person name="Talmage S.C."/>
            <person name="Walker E.A."/>
            <person name="Koch F."/>
            <person name="Burson A.M."/>
            <person name="Marcoval M.A."/>
            <person name="Tang Y.Z."/>
            <person name="Lecleir G.R."/>
            <person name="Coyne K.J."/>
            <person name="Berg G.M."/>
            <person name="Bertrand E.M."/>
            <person name="Saito M.A."/>
            <person name="Gladyshev V.N."/>
            <person name="Grigoriev I.V."/>
        </authorList>
    </citation>
    <scope>NUCLEOTIDE SEQUENCE [LARGE SCALE GENOMIC DNA]</scope>
    <source>
        <strain evidence="6">CCMP 1984</strain>
    </source>
</reference>
<dbReference type="Pfam" id="PF01849">
    <property type="entry name" value="NAC"/>
    <property type="match status" value="1"/>
</dbReference>
<dbReference type="CDD" id="cd22055">
    <property type="entry name" value="NAC_BTF3"/>
    <property type="match status" value="1"/>
</dbReference>
<comment type="subunit">
    <text evidence="2">Part of the nascent polypeptide-associated complex (NAC).</text>
</comment>
<dbReference type="EMBL" id="GL833139">
    <property type="protein sequence ID" value="EGB05713.1"/>
    <property type="molecule type" value="Genomic_DNA"/>
</dbReference>
<gene>
    <name evidence="5" type="ORF">AURANDRAFT_38346</name>
</gene>
<feature type="domain" description="NAC-A/B" evidence="4">
    <location>
        <begin position="41"/>
        <end position="106"/>
    </location>
</feature>
<dbReference type="FunFam" id="2.20.70.30:FF:000001">
    <property type="entry name" value="Transcription factor BTF3 homolog"/>
    <property type="match status" value="1"/>
</dbReference>
<dbReference type="OMA" id="AGDTYME"/>
<feature type="region of interest" description="Disordered" evidence="3">
    <location>
        <begin position="15"/>
        <end position="44"/>
    </location>
</feature>
<dbReference type="AlphaFoldDB" id="F0YGQ0"/>
<keyword evidence="2" id="KW-0805">Transcription regulation</keyword>
<name>F0YGQ0_AURAN</name>
<organism evidence="6">
    <name type="scientific">Aureococcus anophagefferens</name>
    <name type="common">Harmful bloom alga</name>
    <dbReference type="NCBI Taxonomy" id="44056"/>
    <lineage>
        <taxon>Eukaryota</taxon>
        <taxon>Sar</taxon>
        <taxon>Stramenopiles</taxon>
        <taxon>Ochrophyta</taxon>
        <taxon>Pelagophyceae</taxon>
        <taxon>Pelagomonadales</taxon>
        <taxon>Pelagomonadaceae</taxon>
        <taxon>Aureococcus</taxon>
    </lineage>
</organism>
<dbReference type="KEGG" id="aaf:AURANDRAFT_38346"/>
<dbReference type="GeneID" id="20221855"/>
<dbReference type="FunCoup" id="F0YGQ0">
    <property type="interactions" value="564"/>
</dbReference>
<evidence type="ECO:0000256" key="2">
    <source>
        <dbReference type="RuleBase" id="RU361272"/>
    </source>
</evidence>
<feature type="compositionally biased region" description="Basic residues" evidence="3">
    <location>
        <begin position="28"/>
        <end position="37"/>
    </location>
</feature>
<evidence type="ECO:0000313" key="5">
    <source>
        <dbReference type="EMBL" id="EGB05713.1"/>
    </source>
</evidence>
<comment type="similarity">
    <text evidence="1 2">Belongs to the NAC-beta family.</text>
</comment>
<evidence type="ECO:0000256" key="3">
    <source>
        <dbReference type="SAM" id="MobiDB-lite"/>
    </source>
</evidence>
<accession>F0YGQ0</accession>
<keyword evidence="6" id="KW-1185">Reference proteome</keyword>
<dbReference type="OrthoDB" id="8033832at2759"/>
<dbReference type="InterPro" id="IPR002715">
    <property type="entry name" value="Nas_poly-pep-assoc_cplx_dom"/>
</dbReference>
<dbReference type="RefSeq" id="XP_009039552.1">
    <property type="nucleotide sequence ID" value="XM_009041304.1"/>
</dbReference>
<dbReference type="Proteomes" id="UP000002729">
    <property type="component" value="Unassembled WGS sequence"/>
</dbReference>
<dbReference type="PROSITE" id="PS51151">
    <property type="entry name" value="NAC_AB"/>
    <property type="match status" value="1"/>
</dbReference>
<evidence type="ECO:0000313" key="6">
    <source>
        <dbReference type="Proteomes" id="UP000002729"/>
    </source>
</evidence>
<dbReference type="PANTHER" id="PTHR10351">
    <property type="entry name" value="TRANSCRIPTION FACTOR BTF3 FAMILY MEMBER"/>
    <property type="match status" value="1"/>
</dbReference>